<dbReference type="InterPro" id="IPR003386">
    <property type="entry name" value="LACT/PDAT_acylTrfase"/>
</dbReference>
<gene>
    <name evidence="1" type="ORF">CTI12_AA177180</name>
</gene>
<dbReference type="Proteomes" id="UP000245207">
    <property type="component" value="Unassembled WGS sequence"/>
</dbReference>
<evidence type="ECO:0000313" key="1">
    <source>
        <dbReference type="EMBL" id="PWA82574.1"/>
    </source>
</evidence>
<keyword evidence="2" id="KW-1185">Reference proteome</keyword>
<dbReference type="STRING" id="35608.A0A2U1PA05"/>
<proteinExistence type="predicted"/>
<dbReference type="Pfam" id="PF02450">
    <property type="entry name" value="LCAT"/>
    <property type="match status" value="1"/>
</dbReference>
<dbReference type="AlphaFoldDB" id="A0A2U1PA05"/>
<evidence type="ECO:0000313" key="2">
    <source>
        <dbReference type="Proteomes" id="UP000245207"/>
    </source>
</evidence>
<protein>
    <submittedName>
        <fullName evidence="1">Lecithin:cholesterol/phospholipid:diacylglycerol acyltransferase</fullName>
    </submittedName>
</protein>
<name>A0A2U1PA05_ARTAN</name>
<accession>A0A2U1PA05</accession>
<reference evidence="1 2" key="1">
    <citation type="journal article" date="2018" name="Mol. Plant">
        <title>The genome of Artemisia annua provides insight into the evolution of Asteraceae family and artemisinin biosynthesis.</title>
        <authorList>
            <person name="Shen Q."/>
            <person name="Zhang L."/>
            <person name="Liao Z."/>
            <person name="Wang S."/>
            <person name="Yan T."/>
            <person name="Shi P."/>
            <person name="Liu M."/>
            <person name="Fu X."/>
            <person name="Pan Q."/>
            <person name="Wang Y."/>
            <person name="Lv Z."/>
            <person name="Lu X."/>
            <person name="Zhang F."/>
            <person name="Jiang W."/>
            <person name="Ma Y."/>
            <person name="Chen M."/>
            <person name="Hao X."/>
            <person name="Li L."/>
            <person name="Tang Y."/>
            <person name="Lv G."/>
            <person name="Zhou Y."/>
            <person name="Sun X."/>
            <person name="Brodelius P.E."/>
            <person name="Rose J.K.C."/>
            <person name="Tang K."/>
        </authorList>
    </citation>
    <scope>NUCLEOTIDE SEQUENCE [LARGE SCALE GENOMIC DNA]</scope>
    <source>
        <strain evidence="2">cv. Huhao1</strain>
        <tissue evidence="1">Leaf</tissue>
    </source>
</reference>
<dbReference type="GO" id="GO:0008374">
    <property type="term" value="F:O-acyltransferase activity"/>
    <property type="evidence" value="ECO:0007669"/>
    <property type="project" value="InterPro"/>
</dbReference>
<dbReference type="EMBL" id="PKPP01001457">
    <property type="protein sequence ID" value="PWA82574.1"/>
    <property type="molecule type" value="Genomic_DNA"/>
</dbReference>
<dbReference type="OrthoDB" id="190846at2759"/>
<keyword evidence="1" id="KW-0012">Acyltransferase</keyword>
<sequence>MDEQGWVIAGFKKQLEWNTSSAAISTLFGLPFVFCKDPNETAMSITYMPTLLLVWWTSFGSPLLGSVQTVEATLSGFTFGLPVHEVRCLSFLCYMFVTMCYKCFHEERCSLLTILMAFNGVAEVYPSFGDEMQANLSNTECGVPTQLSFLAQEIADGTFFKAIEDFNPDSKRLLYQLYKLYHGHPVLNPLTPWERPPLKNIFCIYGVDLRTEVGCYFAQSGKPYPHNWIMTDVVYEFEGSLYTRSDCSLKFQYIFVV</sequence>
<organism evidence="1 2">
    <name type="scientific">Artemisia annua</name>
    <name type="common">Sweet wormwood</name>
    <dbReference type="NCBI Taxonomy" id="35608"/>
    <lineage>
        <taxon>Eukaryota</taxon>
        <taxon>Viridiplantae</taxon>
        <taxon>Streptophyta</taxon>
        <taxon>Embryophyta</taxon>
        <taxon>Tracheophyta</taxon>
        <taxon>Spermatophyta</taxon>
        <taxon>Magnoliopsida</taxon>
        <taxon>eudicotyledons</taxon>
        <taxon>Gunneridae</taxon>
        <taxon>Pentapetalae</taxon>
        <taxon>asterids</taxon>
        <taxon>campanulids</taxon>
        <taxon>Asterales</taxon>
        <taxon>Asteraceae</taxon>
        <taxon>Asteroideae</taxon>
        <taxon>Anthemideae</taxon>
        <taxon>Artemisiinae</taxon>
        <taxon>Artemisia</taxon>
    </lineage>
</organism>
<keyword evidence="1" id="KW-0808">Transferase</keyword>
<comment type="caution">
    <text evidence="1">The sequence shown here is derived from an EMBL/GenBank/DDBJ whole genome shotgun (WGS) entry which is preliminary data.</text>
</comment>
<dbReference type="GO" id="GO:0006629">
    <property type="term" value="P:lipid metabolic process"/>
    <property type="evidence" value="ECO:0007669"/>
    <property type="project" value="InterPro"/>
</dbReference>